<dbReference type="AlphaFoldDB" id="A0A540K9Q0"/>
<comment type="subcellular location">
    <subcellularLocation>
        <location evidence="1">Cell membrane</location>
        <topology evidence="1">Multi-pass membrane protein</topology>
    </subcellularLocation>
</comment>
<keyword evidence="6" id="KW-1185">Reference proteome</keyword>
<keyword evidence="2" id="KW-0813">Transport</keyword>
<evidence type="ECO:0000313" key="5">
    <source>
        <dbReference type="EMBL" id="TQD70951.1"/>
    </source>
</evidence>
<dbReference type="PANTHER" id="PTHR45826">
    <property type="entry name" value="POLYAMINE TRANSPORTER PUT1"/>
    <property type="match status" value="1"/>
</dbReference>
<keyword evidence="4" id="KW-0812">Transmembrane</keyword>
<name>A0A540K9Q0_MALBA</name>
<keyword evidence="4" id="KW-1133">Transmembrane helix</keyword>
<reference evidence="5 6" key="1">
    <citation type="journal article" date="2019" name="G3 (Bethesda)">
        <title>Sequencing of a Wild Apple (Malus baccata) Genome Unravels the Differences Between Cultivated and Wild Apple Species Regarding Disease Resistance and Cold Tolerance.</title>
        <authorList>
            <person name="Chen X."/>
        </authorList>
    </citation>
    <scope>NUCLEOTIDE SEQUENCE [LARGE SCALE GENOMIC DNA]</scope>
    <source>
        <strain evidence="6">cv. Shandingzi</strain>
        <tissue evidence="5">Leaves</tissue>
    </source>
</reference>
<evidence type="ECO:0000256" key="2">
    <source>
        <dbReference type="ARBA" id="ARBA00022448"/>
    </source>
</evidence>
<gene>
    <name evidence="5" type="ORF">C1H46_043509</name>
</gene>
<accession>A0A540K9Q0</accession>
<dbReference type="GO" id="GO:0005886">
    <property type="term" value="C:plasma membrane"/>
    <property type="evidence" value="ECO:0007669"/>
    <property type="project" value="UniProtKB-SubCell"/>
</dbReference>
<evidence type="ECO:0000256" key="1">
    <source>
        <dbReference type="ARBA" id="ARBA00004651"/>
    </source>
</evidence>
<dbReference type="EMBL" id="VIEB01001648">
    <property type="protein sequence ID" value="TQD70951.1"/>
    <property type="molecule type" value="Genomic_DNA"/>
</dbReference>
<dbReference type="GO" id="GO:0022857">
    <property type="term" value="F:transmembrane transporter activity"/>
    <property type="evidence" value="ECO:0007669"/>
    <property type="project" value="InterPro"/>
</dbReference>
<evidence type="ECO:0000256" key="3">
    <source>
        <dbReference type="ARBA" id="ARBA00022475"/>
    </source>
</evidence>
<dbReference type="STRING" id="106549.A0A540K9Q0"/>
<comment type="caution">
    <text evidence="5">The sequence shown here is derived from an EMBL/GenBank/DDBJ whole genome shotgun (WGS) entry which is preliminary data.</text>
</comment>
<organism evidence="5 6">
    <name type="scientific">Malus baccata</name>
    <name type="common">Siberian crab apple</name>
    <name type="synonym">Pyrus baccata</name>
    <dbReference type="NCBI Taxonomy" id="106549"/>
    <lineage>
        <taxon>Eukaryota</taxon>
        <taxon>Viridiplantae</taxon>
        <taxon>Streptophyta</taxon>
        <taxon>Embryophyta</taxon>
        <taxon>Tracheophyta</taxon>
        <taxon>Spermatophyta</taxon>
        <taxon>Magnoliopsida</taxon>
        <taxon>eudicotyledons</taxon>
        <taxon>Gunneridae</taxon>
        <taxon>Pentapetalae</taxon>
        <taxon>rosids</taxon>
        <taxon>fabids</taxon>
        <taxon>Rosales</taxon>
        <taxon>Rosaceae</taxon>
        <taxon>Amygdaloideae</taxon>
        <taxon>Maleae</taxon>
        <taxon>Malus</taxon>
    </lineage>
</organism>
<sequence length="104" mass="11498">MEFIAFVKLRMKHPAASRPFKIPVGTVGAILICIPPTVLIFVVLALATPKVMAVSIAAVIIGLLLHPCIEHTKQKRWFNFSTNSDLPDIHNAYDQYSTVAGFHQ</sequence>
<dbReference type="PANTHER" id="PTHR45826:SF4">
    <property type="entry name" value="NEUTRAL AMINO ACID TRANSPORTER"/>
    <property type="match status" value="1"/>
</dbReference>
<evidence type="ECO:0000256" key="4">
    <source>
        <dbReference type="SAM" id="Phobius"/>
    </source>
</evidence>
<feature type="transmembrane region" description="Helical" evidence="4">
    <location>
        <begin position="20"/>
        <end position="45"/>
    </location>
</feature>
<evidence type="ECO:0000313" key="6">
    <source>
        <dbReference type="Proteomes" id="UP000315295"/>
    </source>
</evidence>
<dbReference type="InterPro" id="IPR044566">
    <property type="entry name" value="RMV1-like"/>
</dbReference>
<keyword evidence="3" id="KW-1003">Cell membrane</keyword>
<feature type="transmembrane region" description="Helical" evidence="4">
    <location>
        <begin position="51"/>
        <end position="69"/>
    </location>
</feature>
<keyword evidence="4" id="KW-0472">Membrane</keyword>
<protein>
    <submittedName>
        <fullName evidence="5">Uncharacterized protein</fullName>
    </submittedName>
</protein>
<dbReference type="Proteomes" id="UP000315295">
    <property type="component" value="Unassembled WGS sequence"/>
</dbReference>
<proteinExistence type="predicted"/>